<comment type="caution">
    <text evidence="3">The sequence shown here is derived from an EMBL/GenBank/DDBJ whole genome shotgun (WGS) entry which is preliminary data.</text>
</comment>
<dbReference type="EMBL" id="CAJNOQ010048360">
    <property type="protein sequence ID" value="CAF1643596.1"/>
    <property type="molecule type" value="Genomic_DNA"/>
</dbReference>
<evidence type="ECO:0000313" key="6">
    <source>
        <dbReference type="Proteomes" id="UP000663829"/>
    </source>
</evidence>
<evidence type="ECO:0000313" key="3">
    <source>
        <dbReference type="EMBL" id="CAF1643596.1"/>
    </source>
</evidence>
<dbReference type="Proteomes" id="UP000663829">
    <property type="component" value="Unassembled WGS sequence"/>
</dbReference>
<evidence type="ECO:0000256" key="1">
    <source>
        <dbReference type="SAM" id="MobiDB-lite"/>
    </source>
</evidence>
<protein>
    <submittedName>
        <fullName evidence="3">Uncharacterized protein</fullName>
    </submittedName>
</protein>
<evidence type="ECO:0000313" key="5">
    <source>
        <dbReference type="EMBL" id="CAF4559496.1"/>
    </source>
</evidence>
<accession>A0A816E6D1</accession>
<dbReference type="Proteomes" id="UP000682733">
    <property type="component" value="Unassembled WGS sequence"/>
</dbReference>
<feature type="compositionally biased region" description="Polar residues" evidence="1">
    <location>
        <begin position="17"/>
        <end position="32"/>
    </location>
</feature>
<evidence type="ECO:0000313" key="2">
    <source>
        <dbReference type="EMBL" id="CAF1179898.1"/>
    </source>
</evidence>
<organism evidence="3 6">
    <name type="scientific">Didymodactylos carnosus</name>
    <dbReference type="NCBI Taxonomy" id="1234261"/>
    <lineage>
        <taxon>Eukaryota</taxon>
        <taxon>Metazoa</taxon>
        <taxon>Spiralia</taxon>
        <taxon>Gnathifera</taxon>
        <taxon>Rotifera</taxon>
        <taxon>Eurotatoria</taxon>
        <taxon>Bdelloidea</taxon>
        <taxon>Philodinida</taxon>
        <taxon>Philodinidae</taxon>
        <taxon>Didymodactylos</taxon>
    </lineage>
</organism>
<feature type="region of interest" description="Disordered" evidence="1">
    <location>
        <begin position="1"/>
        <end position="32"/>
    </location>
</feature>
<gene>
    <name evidence="3" type="ORF">GPM918_LOCUS45087</name>
    <name evidence="2" type="ORF">OVA965_LOCUS23007</name>
    <name evidence="5" type="ORF">SRO942_LOCUS47318</name>
    <name evidence="4" type="ORF">TMI583_LOCUS23724</name>
</gene>
<reference evidence="3" key="1">
    <citation type="submission" date="2021-02" db="EMBL/GenBank/DDBJ databases">
        <authorList>
            <person name="Nowell W R."/>
        </authorList>
    </citation>
    <scope>NUCLEOTIDE SEQUENCE</scope>
</reference>
<sequence>MSKYLKSLLTKRDGGASSLSMTSPSAVAETTDSHVNANAQDTLLMLAHLRKVFNKVQQLKRSTNMVIKVLSVLKNNQWEECFPEFPEFSLTLAK</sequence>
<keyword evidence="6" id="KW-1185">Reference proteome</keyword>
<dbReference type="Proteomes" id="UP000677228">
    <property type="component" value="Unassembled WGS sequence"/>
</dbReference>
<proteinExistence type="predicted"/>
<dbReference type="Proteomes" id="UP000681722">
    <property type="component" value="Unassembled WGS sequence"/>
</dbReference>
<dbReference type="EMBL" id="CAJOBC010117655">
    <property type="protein sequence ID" value="CAF4559496.1"/>
    <property type="molecule type" value="Genomic_DNA"/>
</dbReference>
<evidence type="ECO:0000313" key="4">
    <source>
        <dbReference type="EMBL" id="CAF3991161.1"/>
    </source>
</evidence>
<name>A0A816E6D1_9BILA</name>
<dbReference type="EMBL" id="CAJNOK010013210">
    <property type="protein sequence ID" value="CAF1179898.1"/>
    <property type="molecule type" value="Genomic_DNA"/>
</dbReference>
<dbReference type="AlphaFoldDB" id="A0A816E6D1"/>
<dbReference type="EMBL" id="CAJOBA010034737">
    <property type="protein sequence ID" value="CAF3991161.1"/>
    <property type="molecule type" value="Genomic_DNA"/>
</dbReference>
<dbReference type="OrthoDB" id="10613897at2759"/>